<protein>
    <recommendedName>
        <fullName evidence="1">RiboL-PSP-HEPN domain-containing protein</fullName>
    </recommendedName>
</protein>
<dbReference type="EMBL" id="LT963408">
    <property type="protein sequence ID" value="SOS32770.1"/>
    <property type="molecule type" value="Genomic_DNA"/>
</dbReference>
<reference evidence="2 3" key="1">
    <citation type="submission" date="2017-11" db="EMBL/GenBank/DDBJ databases">
        <authorList>
            <person name="Han C.G."/>
        </authorList>
    </citation>
    <scope>NUCLEOTIDE SEQUENCE [LARGE SCALE GENOMIC DNA]</scope>
    <source>
        <strain evidence="2">CFBP6411</strain>
    </source>
</reference>
<organism evidence="2 3">
    <name type="scientific">Pseudomonas syringae group genomosp. 3</name>
    <dbReference type="NCBI Taxonomy" id="251701"/>
    <lineage>
        <taxon>Bacteria</taxon>
        <taxon>Pseudomonadati</taxon>
        <taxon>Pseudomonadota</taxon>
        <taxon>Gammaproteobacteria</taxon>
        <taxon>Pseudomonadales</taxon>
        <taxon>Pseudomonadaceae</taxon>
        <taxon>Pseudomonas</taxon>
    </lineage>
</organism>
<proteinExistence type="predicted"/>
<dbReference type="RefSeq" id="WP_052755365.1">
    <property type="nucleotide sequence ID" value="NZ_LT963408.1"/>
</dbReference>
<accession>A0A2K4WA52</accession>
<evidence type="ECO:0000313" key="2">
    <source>
        <dbReference type="EMBL" id="SOS32770.1"/>
    </source>
</evidence>
<evidence type="ECO:0000259" key="1">
    <source>
        <dbReference type="Pfam" id="PF18735"/>
    </source>
</evidence>
<gene>
    <name evidence="2" type="ORF">CFBP6411_01410</name>
</gene>
<evidence type="ECO:0000313" key="3">
    <source>
        <dbReference type="Proteomes" id="UP000238093"/>
    </source>
</evidence>
<dbReference type="Pfam" id="PF18735">
    <property type="entry name" value="HEPN_RiboL-PSP"/>
    <property type="match status" value="1"/>
</dbReference>
<sequence>MPSSALQQFDWNLLDVTRLEEAHQGLNPGGQGRRALGHITRSGLVMLCAAWELYIEDLIQEVVGIICENSASPDNLPVDIKKKIVQAIKSEKDELSVLKLSGEGWKVIYKDSARKESEKLNTPKSEQIGLLCKNFIGIENISTNWSIGPDGVNEIITRRGEVAHRGRDAEYITIASLQRFKNRLCYTAIENDNFISTYLKQTLDLRRKPWAARQLPVLNPL</sequence>
<name>A0A2K4WA52_9PSED</name>
<dbReference type="AlphaFoldDB" id="A0A2K4WA52"/>
<feature type="domain" description="RiboL-PSP-HEPN" evidence="1">
    <location>
        <begin position="32"/>
        <end position="182"/>
    </location>
</feature>
<dbReference type="Proteomes" id="UP000238093">
    <property type="component" value="Chromosome I"/>
</dbReference>
<dbReference type="InterPro" id="IPR041519">
    <property type="entry name" value="HEPN_RiboL-PSP"/>
</dbReference>